<dbReference type="PROSITE" id="PS50109">
    <property type="entry name" value="HIS_KIN"/>
    <property type="match status" value="1"/>
</dbReference>
<reference evidence="11" key="1">
    <citation type="submission" date="2022-04" db="EMBL/GenBank/DDBJ databases">
        <title>Lysobacter sp. CAU 1642 isolated from sea sand.</title>
        <authorList>
            <person name="Kim W."/>
        </authorList>
    </citation>
    <scope>NUCLEOTIDE SEQUENCE</scope>
    <source>
        <strain evidence="11">CAU 1642</strain>
    </source>
</reference>
<name>A0ABT0GG83_9GAMM</name>
<feature type="domain" description="Response regulatory" evidence="10">
    <location>
        <begin position="1043"/>
        <end position="1158"/>
    </location>
</feature>
<evidence type="ECO:0000256" key="3">
    <source>
        <dbReference type="ARBA" id="ARBA00022553"/>
    </source>
</evidence>
<dbReference type="InterPro" id="IPR004358">
    <property type="entry name" value="Sig_transdc_His_kin-like_C"/>
</dbReference>
<accession>A0ABT0GG83</accession>
<dbReference type="Pfam" id="PF12833">
    <property type="entry name" value="HTH_18"/>
    <property type="match status" value="1"/>
</dbReference>
<keyword evidence="4" id="KW-0805">Transcription regulation</keyword>
<dbReference type="InterPro" id="IPR001789">
    <property type="entry name" value="Sig_transdc_resp-reg_receiver"/>
</dbReference>
<dbReference type="Gene3D" id="3.30.565.10">
    <property type="entry name" value="Histidine kinase-like ATPase, C-terminal domain"/>
    <property type="match status" value="1"/>
</dbReference>
<keyword evidence="5" id="KW-0238">DNA-binding</keyword>
<feature type="domain" description="Histidine kinase" evidence="9">
    <location>
        <begin position="774"/>
        <end position="992"/>
    </location>
</feature>
<evidence type="ECO:0000313" key="11">
    <source>
        <dbReference type="EMBL" id="MCK7593458.1"/>
    </source>
</evidence>
<comment type="caution">
    <text evidence="11">The sequence shown here is derived from an EMBL/GenBank/DDBJ whole genome shotgun (WGS) entry which is preliminary data.</text>
</comment>
<dbReference type="SUPFAM" id="SSF52172">
    <property type="entry name" value="CheY-like"/>
    <property type="match status" value="1"/>
</dbReference>
<evidence type="ECO:0000256" key="7">
    <source>
        <dbReference type="PROSITE-ProRule" id="PRU00169"/>
    </source>
</evidence>
<dbReference type="InterPro" id="IPR018062">
    <property type="entry name" value="HTH_AraC-typ_CS"/>
</dbReference>
<dbReference type="SMART" id="SM00388">
    <property type="entry name" value="HisKA"/>
    <property type="match status" value="1"/>
</dbReference>
<dbReference type="PROSITE" id="PS01124">
    <property type="entry name" value="HTH_ARAC_FAMILY_2"/>
    <property type="match status" value="1"/>
</dbReference>
<dbReference type="PROSITE" id="PS50110">
    <property type="entry name" value="RESPONSE_REGULATORY"/>
    <property type="match status" value="1"/>
</dbReference>
<dbReference type="CDD" id="cd00075">
    <property type="entry name" value="HATPase"/>
    <property type="match status" value="1"/>
</dbReference>
<gene>
    <name evidence="11" type="ORF">M0G41_07235</name>
</gene>
<dbReference type="SMART" id="SM00448">
    <property type="entry name" value="REC"/>
    <property type="match status" value="1"/>
</dbReference>
<dbReference type="Gene3D" id="1.10.287.130">
    <property type="match status" value="1"/>
</dbReference>
<protein>
    <recommendedName>
        <fullName evidence="2">histidine kinase</fullName>
        <ecNumber evidence="2">2.7.13.3</ecNumber>
    </recommendedName>
</protein>
<dbReference type="CDD" id="cd00082">
    <property type="entry name" value="HisKA"/>
    <property type="match status" value="1"/>
</dbReference>
<dbReference type="InterPro" id="IPR036097">
    <property type="entry name" value="HisK_dim/P_sf"/>
</dbReference>
<keyword evidence="6" id="KW-0804">Transcription</keyword>
<evidence type="ECO:0000256" key="1">
    <source>
        <dbReference type="ARBA" id="ARBA00000085"/>
    </source>
</evidence>
<comment type="catalytic activity">
    <reaction evidence="1">
        <text>ATP + protein L-histidine = ADP + protein N-phospho-L-histidine.</text>
        <dbReference type="EC" id="2.7.13.3"/>
    </reaction>
</comment>
<dbReference type="Proteomes" id="UP001431449">
    <property type="component" value="Unassembled WGS sequence"/>
</dbReference>
<proteinExistence type="predicted"/>
<dbReference type="Pfam" id="PF02518">
    <property type="entry name" value="HATPase_c"/>
    <property type="match status" value="1"/>
</dbReference>
<dbReference type="SUPFAM" id="SSF46689">
    <property type="entry name" value="Homeodomain-like"/>
    <property type="match status" value="1"/>
</dbReference>
<dbReference type="InterPro" id="IPR018060">
    <property type="entry name" value="HTH_AraC"/>
</dbReference>
<evidence type="ECO:0000259" key="10">
    <source>
        <dbReference type="PROSITE" id="PS50110"/>
    </source>
</evidence>
<sequence length="1292" mass="140421">MRVFDHFEIELGAHFQNFVVLPLGEGQVLAGNGGGVLRFDGQRWVFAPTPQGTRVRDLWREPDGQVLYASVDDFGAVKTAADGRLQLESWRDRIPMPARALGDLFDISRLDGDLLLQDSRQLVVWGREGVHSLPAEIEFQVGRLCGERYLINERKGGLLALSEDRRALEPVPGSERFRGDLWMGCVQRPDGSQLFGWAVEGLYLLNKDGSWTQLEGVASDWLSNHLGLEMAALPDGGVVLVGVGGGALVLDAELQPAFRLDRESGLPADTQVHAAAGPDGRLWLAGEGGVSVVAWPGPLTAFGKHFGLAPVLSLVEHSGHLLAAGQRGVFSLGRGTAVPRRLDSLPGQVWRMLDVKGDLLLGALGGVYRTRLDGEGNPRQPDLLMPARFTLDLLVNGDTAWVATGDGLHRLSLSGAHAPERLAGSEGEWTHLALAADGVVWAGSSQQRVARVATDGTLSLFGAEAGLPLGDTRPYRVGNRLWIATRQGLFEPAPEGRFACVSGPLAGLCGKNVHRMLAIGETEFLIYLDGQLKRASWTEGGNLRSDPVALAPWHRFPPADALRDAHGTLWIATNHALLRLDPAPSQAKHLPSPQVVSWESSSDALPLDPHGAVALEPGTRALRFALAWAGDPLAGPFQYRTWAEGHERNWTPWRNEATRELSGLQPGQYRLHLQARDANGRLSKGANYRFVIARPWYTHRVARAIWALGGLALLALIMRWVTRLRTGQLLERTRALEAAVQQRTVQLAERAEQIAEQNRRLEAMDQARTRFFASVSHEFRTPLSLILGPLRGMRRGDAGRVPASVAAELRVMERNAAELAVLVDQILELNRHAAQGIRLRTTRFDLALLLRHVFSLFESLAAHQQRSLTLEGASVPAWIEGDQAQLQRALINLIGNAFKYSPPGAPIDVTLDRPSGRCEVRVSDRGEGIPESEMPHVFELYYRGSTSRQQSVGSGIGLALVRAVVEAHGGRAEVTAREGGGSCFILLLPSAEPGSSDADDAKDHRCSHEYPALSGQDGQDPIAHFRTPVAEAVAHRGTEDLPCVLLADDNSELRAFVARRLAIHYRVLQAGDGQTALDLARAQLPDVIVSDWRMPGMDGMALVAAVRADSELDGVGFIMVAGPKDAEDATTALKAGVDDYLPKPFDSDELLARIAGLLRARRRFEGRPPVEAPSPAPSEPALLANARAQVMAHLDEADFGVAELATALHMDRSALFRKFKQLEAGTPVEFIRGVRLAAARERLLRGEGSVSEAAYACGFESLSWFSRCFREAYGMPPGELRQRGVHPRAGSA</sequence>
<dbReference type="InterPro" id="IPR036890">
    <property type="entry name" value="HATPase_C_sf"/>
</dbReference>
<dbReference type="Pfam" id="PF00072">
    <property type="entry name" value="Response_reg"/>
    <property type="match status" value="1"/>
</dbReference>
<dbReference type="SUPFAM" id="SSF47384">
    <property type="entry name" value="Homodimeric domain of signal transducing histidine kinase"/>
    <property type="match status" value="1"/>
</dbReference>
<dbReference type="EMBL" id="JALNMH010000005">
    <property type="protein sequence ID" value="MCK7593458.1"/>
    <property type="molecule type" value="Genomic_DNA"/>
</dbReference>
<organism evidence="11 12">
    <name type="scientific">Pseudomarimonas salicorniae</name>
    <dbReference type="NCBI Taxonomy" id="2933270"/>
    <lineage>
        <taxon>Bacteria</taxon>
        <taxon>Pseudomonadati</taxon>
        <taxon>Pseudomonadota</taxon>
        <taxon>Gammaproteobacteria</taxon>
        <taxon>Lysobacterales</taxon>
        <taxon>Lysobacteraceae</taxon>
        <taxon>Pseudomarimonas</taxon>
    </lineage>
</organism>
<keyword evidence="12" id="KW-1185">Reference proteome</keyword>
<feature type="modified residue" description="4-aspartylphosphate" evidence="7">
    <location>
        <position position="1091"/>
    </location>
</feature>
<evidence type="ECO:0000313" key="12">
    <source>
        <dbReference type="Proteomes" id="UP001431449"/>
    </source>
</evidence>
<dbReference type="Gene3D" id="1.10.10.60">
    <property type="entry name" value="Homeodomain-like"/>
    <property type="match status" value="1"/>
</dbReference>
<dbReference type="SMART" id="SM00342">
    <property type="entry name" value="HTH_ARAC"/>
    <property type="match status" value="1"/>
</dbReference>
<evidence type="ECO:0000256" key="5">
    <source>
        <dbReference type="ARBA" id="ARBA00023125"/>
    </source>
</evidence>
<evidence type="ECO:0000259" key="9">
    <source>
        <dbReference type="PROSITE" id="PS50109"/>
    </source>
</evidence>
<dbReference type="RefSeq" id="WP_248207027.1">
    <property type="nucleotide sequence ID" value="NZ_JALNMH010000005.1"/>
</dbReference>
<dbReference type="InterPro" id="IPR013783">
    <property type="entry name" value="Ig-like_fold"/>
</dbReference>
<keyword evidence="11" id="KW-0547">Nucleotide-binding</keyword>
<dbReference type="InterPro" id="IPR011006">
    <property type="entry name" value="CheY-like_superfamily"/>
</dbReference>
<dbReference type="Pfam" id="PF00512">
    <property type="entry name" value="HisKA"/>
    <property type="match status" value="1"/>
</dbReference>
<dbReference type="InterPro" id="IPR003594">
    <property type="entry name" value="HATPase_dom"/>
</dbReference>
<dbReference type="Gene3D" id="3.40.50.2300">
    <property type="match status" value="1"/>
</dbReference>
<evidence type="ECO:0000256" key="4">
    <source>
        <dbReference type="ARBA" id="ARBA00023015"/>
    </source>
</evidence>
<dbReference type="GO" id="GO:0005524">
    <property type="term" value="F:ATP binding"/>
    <property type="evidence" value="ECO:0007669"/>
    <property type="project" value="UniProtKB-KW"/>
</dbReference>
<dbReference type="PROSITE" id="PS00041">
    <property type="entry name" value="HTH_ARAC_FAMILY_1"/>
    <property type="match status" value="1"/>
</dbReference>
<evidence type="ECO:0000256" key="6">
    <source>
        <dbReference type="ARBA" id="ARBA00023163"/>
    </source>
</evidence>
<dbReference type="PANTHER" id="PTHR43547">
    <property type="entry name" value="TWO-COMPONENT HISTIDINE KINASE"/>
    <property type="match status" value="1"/>
</dbReference>
<feature type="domain" description="HTH araC/xylS-type" evidence="8">
    <location>
        <begin position="1184"/>
        <end position="1283"/>
    </location>
</feature>
<dbReference type="PRINTS" id="PR00344">
    <property type="entry name" value="BCTRLSENSOR"/>
</dbReference>
<dbReference type="SUPFAM" id="SSF63829">
    <property type="entry name" value="Calcium-dependent phosphotriesterase"/>
    <property type="match status" value="1"/>
</dbReference>
<dbReference type="InterPro" id="IPR003661">
    <property type="entry name" value="HisK_dim/P_dom"/>
</dbReference>
<evidence type="ECO:0000259" key="8">
    <source>
        <dbReference type="PROSITE" id="PS01124"/>
    </source>
</evidence>
<dbReference type="SUPFAM" id="SSF55874">
    <property type="entry name" value="ATPase domain of HSP90 chaperone/DNA topoisomerase II/histidine kinase"/>
    <property type="match status" value="1"/>
</dbReference>
<dbReference type="SMART" id="SM00387">
    <property type="entry name" value="HATPase_c"/>
    <property type="match status" value="1"/>
</dbReference>
<dbReference type="Gene3D" id="2.60.40.10">
    <property type="entry name" value="Immunoglobulins"/>
    <property type="match status" value="1"/>
</dbReference>
<dbReference type="InterPro" id="IPR009057">
    <property type="entry name" value="Homeodomain-like_sf"/>
</dbReference>
<keyword evidence="3 7" id="KW-0597">Phosphoprotein</keyword>
<dbReference type="EC" id="2.7.13.3" evidence="2"/>
<keyword evidence="11" id="KW-0067">ATP-binding</keyword>
<evidence type="ECO:0000256" key="2">
    <source>
        <dbReference type="ARBA" id="ARBA00012438"/>
    </source>
</evidence>
<dbReference type="PANTHER" id="PTHR43547:SF2">
    <property type="entry name" value="HYBRID SIGNAL TRANSDUCTION HISTIDINE KINASE C"/>
    <property type="match status" value="1"/>
</dbReference>
<dbReference type="InterPro" id="IPR005467">
    <property type="entry name" value="His_kinase_dom"/>
</dbReference>